<dbReference type="InterPro" id="IPR009057">
    <property type="entry name" value="Homeodomain-like_sf"/>
</dbReference>
<organism evidence="6 7">
    <name type="scientific">Saccharothrix ecbatanensis</name>
    <dbReference type="NCBI Taxonomy" id="1105145"/>
    <lineage>
        <taxon>Bacteria</taxon>
        <taxon>Bacillati</taxon>
        <taxon>Actinomycetota</taxon>
        <taxon>Actinomycetes</taxon>
        <taxon>Pseudonocardiales</taxon>
        <taxon>Pseudonocardiaceae</taxon>
        <taxon>Saccharothrix</taxon>
    </lineage>
</organism>
<dbReference type="GO" id="GO:0000976">
    <property type="term" value="F:transcription cis-regulatory region binding"/>
    <property type="evidence" value="ECO:0007669"/>
    <property type="project" value="TreeGrafter"/>
</dbReference>
<comment type="caution">
    <text evidence="6">The sequence shown here is derived from an EMBL/GenBank/DDBJ whole genome shotgun (WGS) entry which is preliminary data.</text>
</comment>
<evidence type="ECO:0000256" key="3">
    <source>
        <dbReference type="ARBA" id="ARBA00023163"/>
    </source>
</evidence>
<accession>A0A7W9M1M3</accession>
<dbReference type="PROSITE" id="PS50977">
    <property type="entry name" value="HTH_TETR_2"/>
    <property type="match status" value="1"/>
</dbReference>
<evidence type="ECO:0000256" key="1">
    <source>
        <dbReference type="ARBA" id="ARBA00023015"/>
    </source>
</evidence>
<dbReference type="PANTHER" id="PTHR30055:SF234">
    <property type="entry name" value="HTH-TYPE TRANSCRIPTIONAL REGULATOR BETI"/>
    <property type="match status" value="1"/>
</dbReference>
<keyword evidence="3" id="KW-0804">Transcription</keyword>
<keyword evidence="1" id="KW-0805">Transcription regulation</keyword>
<keyword evidence="2 4" id="KW-0238">DNA-binding</keyword>
<dbReference type="PANTHER" id="PTHR30055">
    <property type="entry name" value="HTH-TYPE TRANSCRIPTIONAL REGULATOR RUTR"/>
    <property type="match status" value="1"/>
</dbReference>
<dbReference type="EMBL" id="JACHMO010000001">
    <property type="protein sequence ID" value="MBB5804145.1"/>
    <property type="molecule type" value="Genomic_DNA"/>
</dbReference>
<dbReference type="InterPro" id="IPR041669">
    <property type="entry name" value="TetR_C_15"/>
</dbReference>
<dbReference type="InterPro" id="IPR050109">
    <property type="entry name" value="HTH-type_TetR-like_transc_reg"/>
</dbReference>
<evidence type="ECO:0000259" key="5">
    <source>
        <dbReference type="PROSITE" id="PS50977"/>
    </source>
</evidence>
<dbReference type="Pfam" id="PF00440">
    <property type="entry name" value="TetR_N"/>
    <property type="match status" value="1"/>
</dbReference>
<keyword evidence="7" id="KW-1185">Reference proteome</keyword>
<dbReference type="Pfam" id="PF17918">
    <property type="entry name" value="TetR_C_15"/>
    <property type="match status" value="1"/>
</dbReference>
<dbReference type="SUPFAM" id="SSF46689">
    <property type="entry name" value="Homeodomain-like"/>
    <property type="match status" value="1"/>
</dbReference>
<dbReference type="GO" id="GO:0003700">
    <property type="term" value="F:DNA-binding transcription factor activity"/>
    <property type="evidence" value="ECO:0007669"/>
    <property type="project" value="TreeGrafter"/>
</dbReference>
<gene>
    <name evidence="6" type="ORF">F4560_003913</name>
</gene>
<reference evidence="6 7" key="1">
    <citation type="submission" date="2020-08" db="EMBL/GenBank/DDBJ databases">
        <title>Sequencing the genomes of 1000 actinobacteria strains.</title>
        <authorList>
            <person name="Klenk H.-P."/>
        </authorList>
    </citation>
    <scope>NUCLEOTIDE SEQUENCE [LARGE SCALE GENOMIC DNA]</scope>
    <source>
        <strain evidence="6 7">DSM 45486</strain>
    </source>
</reference>
<sequence length="200" mass="21625">MEPKVVRRQARGERRMAELQDAAAAVFAEVGYEAATTNAIAARAGVSPGTLYQFYGNKEAIAQALADRYLEQLRSAHGALTPELAHLPLDELVDRMAGPMIEVNVANPGFKALFGRADMPERLAEPTRAVHAALFGRIDAVLAARRPDLPAADRARAAQVTMRLFGGLIPMIVSAGEDERPALVEELKKVLRGYLVQILG</sequence>
<dbReference type="InterPro" id="IPR001647">
    <property type="entry name" value="HTH_TetR"/>
</dbReference>
<feature type="domain" description="HTH tetR-type" evidence="5">
    <location>
        <begin position="13"/>
        <end position="73"/>
    </location>
</feature>
<protein>
    <submittedName>
        <fullName evidence="6">AcrR family transcriptional regulator</fullName>
    </submittedName>
</protein>
<proteinExistence type="predicted"/>
<dbReference type="AlphaFoldDB" id="A0A7W9M1M3"/>
<dbReference type="RefSeq" id="WP_312869366.1">
    <property type="nucleotide sequence ID" value="NZ_JACHMO010000001.1"/>
</dbReference>
<evidence type="ECO:0000313" key="6">
    <source>
        <dbReference type="EMBL" id="MBB5804145.1"/>
    </source>
</evidence>
<evidence type="ECO:0000256" key="2">
    <source>
        <dbReference type="ARBA" id="ARBA00023125"/>
    </source>
</evidence>
<evidence type="ECO:0000256" key="4">
    <source>
        <dbReference type="PROSITE-ProRule" id="PRU00335"/>
    </source>
</evidence>
<dbReference type="Gene3D" id="1.10.357.10">
    <property type="entry name" value="Tetracycline Repressor, domain 2"/>
    <property type="match status" value="1"/>
</dbReference>
<dbReference type="PRINTS" id="PR00455">
    <property type="entry name" value="HTHTETR"/>
</dbReference>
<feature type="DNA-binding region" description="H-T-H motif" evidence="4">
    <location>
        <begin position="36"/>
        <end position="55"/>
    </location>
</feature>
<dbReference type="Proteomes" id="UP000552097">
    <property type="component" value="Unassembled WGS sequence"/>
</dbReference>
<name>A0A7W9M1M3_9PSEU</name>
<evidence type="ECO:0000313" key="7">
    <source>
        <dbReference type="Proteomes" id="UP000552097"/>
    </source>
</evidence>